<evidence type="ECO:0000313" key="1">
    <source>
        <dbReference type="EMBL" id="JAA89331.1"/>
    </source>
</evidence>
<name>S4PAK1_9NEOP</name>
<reference evidence="1" key="2">
    <citation type="submission" date="2013-05" db="EMBL/GenBank/DDBJ databases">
        <authorList>
            <person name="Carter J.-M."/>
            <person name="Baker S.C."/>
            <person name="Pink R."/>
            <person name="Carter D.R.F."/>
            <person name="Collins A."/>
            <person name="Tomlin J."/>
            <person name="Gibbs M."/>
            <person name="Breuker C.J."/>
        </authorList>
    </citation>
    <scope>NUCLEOTIDE SEQUENCE</scope>
    <source>
        <tissue evidence="1">Ovary</tissue>
    </source>
</reference>
<proteinExistence type="predicted"/>
<sequence length="72" mass="8913">MLPPLPFRSFNTHRRYNYLTSEDSLIVLGLEQFWWYVENNPDIFKPPQKLHPRRRWGLMITVRLICKHMMPW</sequence>
<accession>S4PAK1</accession>
<dbReference type="EMBL" id="GAIX01003229">
    <property type="protein sequence ID" value="JAA89331.1"/>
    <property type="molecule type" value="Transcribed_RNA"/>
</dbReference>
<feature type="non-terminal residue" evidence="1">
    <location>
        <position position="72"/>
    </location>
</feature>
<reference evidence="1" key="1">
    <citation type="journal article" date="2013" name="BMC Genomics">
        <title>Unscrambling butterfly oogenesis.</title>
        <authorList>
            <person name="Carter J.M."/>
            <person name="Baker S.C."/>
            <person name="Pink R."/>
            <person name="Carter D.R."/>
            <person name="Collins A."/>
            <person name="Tomlin J."/>
            <person name="Gibbs M."/>
            <person name="Breuker C.J."/>
        </authorList>
    </citation>
    <scope>NUCLEOTIDE SEQUENCE</scope>
    <source>
        <tissue evidence="1">Ovary</tissue>
    </source>
</reference>
<organism evidence="1">
    <name type="scientific">Pararge aegeria</name>
    <name type="common">speckled wood butterfly</name>
    <dbReference type="NCBI Taxonomy" id="116150"/>
    <lineage>
        <taxon>Eukaryota</taxon>
        <taxon>Metazoa</taxon>
        <taxon>Ecdysozoa</taxon>
        <taxon>Arthropoda</taxon>
        <taxon>Hexapoda</taxon>
        <taxon>Insecta</taxon>
        <taxon>Pterygota</taxon>
        <taxon>Neoptera</taxon>
        <taxon>Endopterygota</taxon>
        <taxon>Lepidoptera</taxon>
        <taxon>Glossata</taxon>
        <taxon>Ditrysia</taxon>
        <taxon>Papilionoidea</taxon>
        <taxon>Nymphalidae</taxon>
        <taxon>Satyrinae</taxon>
        <taxon>Satyrini</taxon>
        <taxon>Parargina</taxon>
        <taxon>Pararge</taxon>
    </lineage>
</organism>
<protein>
    <submittedName>
        <fullName evidence="1">Uncharacterized protein</fullName>
    </submittedName>
</protein>
<dbReference type="AlphaFoldDB" id="S4PAK1"/>